<proteinExistence type="predicted"/>
<dbReference type="RefSeq" id="WP_059631905.1">
    <property type="nucleotide sequence ID" value="NZ_JBGRUP010000008.1"/>
</dbReference>
<evidence type="ECO:0000259" key="4">
    <source>
        <dbReference type="Pfam" id="PF05426"/>
    </source>
</evidence>
<evidence type="ECO:0000256" key="1">
    <source>
        <dbReference type="ARBA" id="ARBA00022729"/>
    </source>
</evidence>
<keyword evidence="1 3" id="KW-0732">Signal</keyword>
<evidence type="ECO:0000256" key="3">
    <source>
        <dbReference type="SAM" id="SignalP"/>
    </source>
</evidence>
<dbReference type="SUPFAM" id="SSF48230">
    <property type="entry name" value="Chondroitin AC/alginate lyase"/>
    <property type="match status" value="1"/>
</dbReference>
<feature type="domain" description="Alginate lyase" evidence="4">
    <location>
        <begin position="81"/>
        <end position="310"/>
    </location>
</feature>
<dbReference type="AlphaFoldDB" id="A0A102K0M0"/>
<keyword evidence="2 5" id="KW-0456">Lyase</keyword>
<dbReference type="GO" id="GO:0016829">
    <property type="term" value="F:lyase activity"/>
    <property type="evidence" value="ECO:0007669"/>
    <property type="project" value="UniProtKB-KW"/>
</dbReference>
<sequence length="380" mass="41951">MVRLMFPGRESRHMWRRVRARAFAPTLVASLSLAAAGLGASGAARAAMNFCAAPALQSSEATQAEPGVQALIRGVDAHLGEQPKALPRVHTEGTLPHEGLYDQSVAAMKDMDLMRDAALAWRVTNDPRYLQFVDRFLSAWVATYQPSFNPIDETRFDSLILAYDMTASALPVKTRNAASAFIAKLGAGYVAQIDAQKRPLAGTWRNNWQSHRIKLIALSAFTLGDRRMMNAAQRLFVEHLADNIAADGTTYDFTERDALHYAVYDLQPLVTAALAARRFNRNWLREKGANGATLAAALDWLVPYARGEKTHEEFVHSPVAFDAKRREAGLPGYTGQWDPKNATELFHLAARLDGRYARIAQQLSPTPPAWLAACLPLQAR</sequence>
<dbReference type="Gene3D" id="1.50.10.100">
    <property type="entry name" value="Chondroitin AC/alginate lyase"/>
    <property type="match status" value="1"/>
</dbReference>
<feature type="chain" id="PRO_5007112692" evidence="3">
    <location>
        <begin position="47"/>
        <end position="380"/>
    </location>
</feature>
<organism evidence="5 6">
    <name type="scientific">Burkholderia ubonensis</name>
    <dbReference type="NCBI Taxonomy" id="101571"/>
    <lineage>
        <taxon>Bacteria</taxon>
        <taxon>Pseudomonadati</taxon>
        <taxon>Pseudomonadota</taxon>
        <taxon>Betaproteobacteria</taxon>
        <taxon>Burkholderiales</taxon>
        <taxon>Burkholderiaceae</taxon>
        <taxon>Burkholderia</taxon>
        <taxon>Burkholderia cepacia complex</taxon>
    </lineage>
</organism>
<reference evidence="5 6" key="1">
    <citation type="submission" date="2015-11" db="EMBL/GenBank/DDBJ databases">
        <title>Expanding the genomic diversity of Burkholderia species for the development of highly accurate diagnostics.</title>
        <authorList>
            <person name="Sahl J."/>
            <person name="Keim P."/>
            <person name="Wagner D."/>
        </authorList>
    </citation>
    <scope>NUCLEOTIDE SEQUENCE [LARGE SCALE GENOMIC DNA]</scope>
    <source>
        <strain evidence="5 6">RF32-BP4</strain>
    </source>
</reference>
<evidence type="ECO:0000313" key="6">
    <source>
        <dbReference type="Proteomes" id="UP000065521"/>
    </source>
</evidence>
<comment type="caution">
    <text evidence="5">The sequence shown here is derived from an EMBL/GenBank/DDBJ whole genome shotgun (WGS) entry which is preliminary data.</text>
</comment>
<dbReference type="Pfam" id="PF05426">
    <property type="entry name" value="Alginate_lyase"/>
    <property type="match status" value="1"/>
</dbReference>
<gene>
    <name evidence="5" type="ORF">WI38_07420</name>
</gene>
<name>A0A102K0M0_9BURK</name>
<accession>A0A102K0M0</accession>
<dbReference type="EMBL" id="LOTN01000013">
    <property type="protein sequence ID" value="KUZ94598.1"/>
    <property type="molecule type" value="Genomic_DNA"/>
</dbReference>
<dbReference type="InterPro" id="IPR008929">
    <property type="entry name" value="Chondroitin_lyas"/>
</dbReference>
<dbReference type="Proteomes" id="UP000065521">
    <property type="component" value="Unassembled WGS sequence"/>
</dbReference>
<dbReference type="InterPro" id="IPR008397">
    <property type="entry name" value="Alginate_lyase_dom"/>
</dbReference>
<evidence type="ECO:0000313" key="5">
    <source>
        <dbReference type="EMBL" id="KUZ94598.1"/>
    </source>
</evidence>
<dbReference type="GO" id="GO:0042597">
    <property type="term" value="C:periplasmic space"/>
    <property type="evidence" value="ECO:0007669"/>
    <property type="project" value="InterPro"/>
</dbReference>
<feature type="signal peptide" evidence="3">
    <location>
        <begin position="1"/>
        <end position="46"/>
    </location>
</feature>
<evidence type="ECO:0000256" key="2">
    <source>
        <dbReference type="ARBA" id="ARBA00023239"/>
    </source>
</evidence>
<protein>
    <submittedName>
        <fullName evidence="5">Alginate lyase</fullName>
    </submittedName>
</protein>